<keyword evidence="1" id="KW-0805">Transcription regulation</keyword>
<dbReference type="SUPFAM" id="SSF75516">
    <property type="entry name" value="Pheromone-binding domain of LuxR-like quorum-sensing transcription factors"/>
    <property type="match status" value="1"/>
</dbReference>
<evidence type="ECO:0000256" key="3">
    <source>
        <dbReference type="ARBA" id="ARBA00023163"/>
    </source>
</evidence>
<dbReference type="PANTHER" id="PTHR44688">
    <property type="entry name" value="DNA-BINDING TRANSCRIPTIONAL ACTIVATOR DEVR_DOSR"/>
    <property type="match status" value="1"/>
</dbReference>
<dbReference type="EMBL" id="CP024768">
    <property type="protein sequence ID" value="QGY28819.1"/>
    <property type="molecule type" value="Genomic_DNA"/>
</dbReference>
<dbReference type="CDD" id="cd06170">
    <property type="entry name" value="LuxR_C_like"/>
    <property type="match status" value="1"/>
</dbReference>
<dbReference type="AlphaFoldDB" id="A0A6B9G7T2"/>
<dbReference type="InterPro" id="IPR036693">
    <property type="entry name" value="TF_LuxR_autoind-bd_dom_sf"/>
</dbReference>
<keyword evidence="2" id="KW-0238">DNA-binding</keyword>
<dbReference type="Proteomes" id="UP000502005">
    <property type="component" value="Chromosome"/>
</dbReference>
<evidence type="ECO:0000259" key="4">
    <source>
        <dbReference type="PROSITE" id="PS50043"/>
    </source>
</evidence>
<dbReference type="GO" id="GO:0003677">
    <property type="term" value="F:DNA binding"/>
    <property type="evidence" value="ECO:0007669"/>
    <property type="project" value="UniProtKB-KW"/>
</dbReference>
<dbReference type="SMART" id="SM00421">
    <property type="entry name" value="HTH_LUXR"/>
    <property type="match status" value="1"/>
</dbReference>
<dbReference type="PRINTS" id="PR00038">
    <property type="entry name" value="HTHLUXR"/>
</dbReference>
<keyword evidence="3" id="KW-0804">Transcription</keyword>
<dbReference type="Gene3D" id="1.10.10.10">
    <property type="entry name" value="Winged helix-like DNA-binding domain superfamily/Winged helix DNA-binding domain"/>
    <property type="match status" value="1"/>
</dbReference>
<protein>
    <submittedName>
        <fullName evidence="5">LuxR family transcriptional regulator</fullName>
    </submittedName>
</protein>
<evidence type="ECO:0000256" key="1">
    <source>
        <dbReference type="ARBA" id="ARBA00023015"/>
    </source>
</evidence>
<evidence type="ECO:0000313" key="5">
    <source>
        <dbReference type="EMBL" id="QGY28819.1"/>
    </source>
</evidence>
<dbReference type="Pfam" id="PF00196">
    <property type="entry name" value="GerE"/>
    <property type="match status" value="1"/>
</dbReference>
<dbReference type="GO" id="GO:0006355">
    <property type="term" value="P:regulation of DNA-templated transcription"/>
    <property type="evidence" value="ECO:0007669"/>
    <property type="project" value="InterPro"/>
</dbReference>
<dbReference type="PANTHER" id="PTHR44688:SF16">
    <property type="entry name" value="DNA-BINDING TRANSCRIPTIONAL ACTIVATOR DEVR_DOSR"/>
    <property type="match status" value="1"/>
</dbReference>
<proteinExistence type="predicted"/>
<gene>
    <name evidence="5" type="ORF">CUN67_07705</name>
</gene>
<dbReference type="Pfam" id="PF03472">
    <property type="entry name" value="Autoind_bind"/>
    <property type="match status" value="1"/>
</dbReference>
<dbReference type="InterPro" id="IPR016032">
    <property type="entry name" value="Sig_transdc_resp-reg_C-effctor"/>
</dbReference>
<sequence length="238" mass="27655">MSKFYANEDINEKVKLFLEEAFPGIKDYKYGYFIISKKDLNEIRIINNFPEWFDLYVKNVHQMVDPVVMKALTRVEGFNWNEEIIISSKLALPKVMLHAKEYDINNGHTYIIHDYKNNLALLSIFNDQRAGLADENSRNIDIDLSIFVKVHQKLLSLYEFFKIDNDNHSISFTPRENEILYWAAVGETYREIASHLDITVSTVKFHMEKIVQKLEAVNAKHAIRLASDLKLITVPNGG</sequence>
<dbReference type="RefSeq" id="WP_208714677.1">
    <property type="nucleotide sequence ID" value="NZ_CP024768.1"/>
</dbReference>
<dbReference type="Gene3D" id="3.30.450.80">
    <property type="entry name" value="Transcription factor LuxR-like, autoinducer-binding domain"/>
    <property type="match status" value="1"/>
</dbReference>
<dbReference type="PROSITE" id="PS50043">
    <property type="entry name" value="HTH_LUXR_2"/>
    <property type="match status" value="1"/>
</dbReference>
<dbReference type="SUPFAM" id="SSF46894">
    <property type="entry name" value="C-terminal effector domain of the bipartite response regulators"/>
    <property type="match status" value="1"/>
</dbReference>
<name>A0A6B9G7T2_PANCY</name>
<dbReference type="InterPro" id="IPR005143">
    <property type="entry name" value="TF_LuxR_autoind-bd_dom"/>
</dbReference>
<dbReference type="InterPro" id="IPR000792">
    <property type="entry name" value="Tscrpt_reg_LuxR_C"/>
</dbReference>
<evidence type="ECO:0000313" key="6">
    <source>
        <dbReference type="Proteomes" id="UP000502005"/>
    </source>
</evidence>
<feature type="domain" description="HTH luxR-type" evidence="4">
    <location>
        <begin position="165"/>
        <end position="230"/>
    </location>
</feature>
<dbReference type="InterPro" id="IPR036388">
    <property type="entry name" value="WH-like_DNA-bd_sf"/>
</dbReference>
<accession>A0A6B9G7T2</accession>
<organism evidence="5 6">
    <name type="scientific">Pantoea cypripedii</name>
    <name type="common">Pectobacterium cypripedii</name>
    <name type="synonym">Erwinia cypripedii</name>
    <dbReference type="NCBI Taxonomy" id="55209"/>
    <lineage>
        <taxon>Bacteria</taxon>
        <taxon>Pseudomonadati</taxon>
        <taxon>Pseudomonadota</taxon>
        <taxon>Gammaproteobacteria</taxon>
        <taxon>Enterobacterales</taxon>
        <taxon>Erwiniaceae</taxon>
        <taxon>Pantoea</taxon>
    </lineage>
</organism>
<reference evidence="5 6" key="1">
    <citation type="submission" date="2017-11" db="EMBL/GenBank/DDBJ databases">
        <title>Genome sequence of Pantoea cypripedii NE1.</title>
        <authorList>
            <person name="Nascimento F.X."/>
        </authorList>
    </citation>
    <scope>NUCLEOTIDE SEQUENCE [LARGE SCALE GENOMIC DNA]</scope>
    <source>
        <strain evidence="5 6">NE1</strain>
    </source>
</reference>
<evidence type="ECO:0000256" key="2">
    <source>
        <dbReference type="ARBA" id="ARBA00023125"/>
    </source>
</evidence>